<dbReference type="EMBL" id="GIIL01002617">
    <property type="protein sequence ID" value="NOV46343.1"/>
    <property type="molecule type" value="Transcribed_RNA"/>
</dbReference>
<dbReference type="Pfam" id="PF13270">
    <property type="entry name" value="CCDC28"/>
    <property type="match status" value="1"/>
</dbReference>
<evidence type="ECO:0000313" key="2">
    <source>
        <dbReference type="EMBL" id="NOV46343.1"/>
    </source>
</evidence>
<feature type="region of interest" description="Disordered" evidence="1">
    <location>
        <begin position="1"/>
        <end position="72"/>
    </location>
</feature>
<proteinExistence type="predicted"/>
<evidence type="ECO:0000256" key="1">
    <source>
        <dbReference type="SAM" id="MobiDB-lite"/>
    </source>
</evidence>
<sequence>MEAAEKQQLVQEDSESNLQELVTPIIHPSTSNDVRRSDSPGPSQRLFSSGETSQSTSRSGARTVDSYPHSRPCDRLMFINERKSAKETNKTTTHKSQQKDRFSCFENRAIRHHCFMSDAPDVRNLESALLGLLEDFHSGKLRAFGKGCSMEQMTDIREQQEKLARLHFDLGTDTDLLGANGDAMQQLLSHLEQLSVSIEKLHSSNDDKE</sequence>
<feature type="compositionally biased region" description="Polar residues" evidence="1">
    <location>
        <begin position="8"/>
        <end position="20"/>
    </location>
</feature>
<dbReference type="PANTHER" id="PTHR13400">
    <property type="entry name" value="CHEMOKINE C-C MOTIF RECEPTOR 1"/>
    <property type="match status" value="1"/>
</dbReference>
<accession>A0A6M2DJ28</accession>
<dbReference type="InterPro" id="IPR025271">
    <property type="entry name" value="CCDC28"/>
</dbReference>
<organism evidence="2">
    <name type="scientific">Xenopsylla cheopis</name>
    <name type="common">Oriental rat flea</name>
    <name type="synonym">Pulex cheopis</name>
    <dbReference type="NCBI Taxonomy" id="163159"/>
    <lineage>
        <taxon>Eukaryota</taxon>
        <taxon>Metazoa</taxon>
        <taxon>Ecdysozoa</taxon>
        <taxon>Arthropoda</taxon>
        <taxon>Hexapoda</taxon>
        <taxon>Insecta</taxon>
        <taxon>Pterygota</taxon>
        <taxon>Neoptera</taxon>
        <taxon>Endopterygota</taxon>
        <taxon>Siphonaptera</taxon>
        <taxon>Pulicidae</taxon>
        <taxon>Xenopsyllinae</taxon>
        <taxon>Xenopsylla</taxon>
    </lineage>
</organism>
<name>A0A6M2DJ28_XENCH</name>
<protein>
    <submittedName>
        <fullName evidence="2">Putative coiled-coil domain-containing protein 28a isoform x2</fullName>
    </submittedName>
</protein>
<dbReference type="AlphaFoldDB" id="A0A6M2DJ28"/>
<dbReference type="PANTHER" id="PTHR13400:SF4">
    <property type="entry name" value="COILED-COIL DOMAIN-CONTAINING PROTEIN 28A-LIKE PROTEIN"/>
    <property type="match status" value="1"/>
</dbReference>
<feature type="compositionally biased region" description="Low complexity" evidence="1">
    <location>
        <begin position="48"/>
        <end position="60"/>
    </location>
</feature>
<reference evidence="2" key="1">
    <citation type="submission" date="2020-03" db="EMBL/GenBank/DDBJ databases">
        <title>Transcriptomic Profiling of the Digestive Tract of the Rat Flea, Xenopsylla cheopis, Following Blood Feeding and Infection with Yersinia pestis.</title>
        <authorList>
            <person name="Bland D.M."/>
            <person name="Martens C.A."/>
            <person name="Virtaneva K."/>
            <person name="Kanakabandi K."/>
            <person name="Long D."/>
            <person name="Rosenke R."/>
            <person name="Saturday G.A."/>
            <person name="Hoyt F.H."/>
            <person name="Bruno D.P."/>
            <person name="Ribeiro J.M.C."/>
            <person name="Hinnebusch J."/>
        </authorList>
    </citation>
    <scope>NUCLEOTIDE SEQUENCE</scope>
</reference>